<evidence type="ECO:0000313" key="2">
    <source>
        <dbReference type="Proteomes" id="UP000589373"/>
    </source>
</evidence>
<proteinExistence type="predicted"/>
<dbReference type="Pfam" id="PF08922">
    <property type="entry name" value="DUF1905"/>
    <property type="match status" value="1"/>
</dbReference>
<dbReference type="RefSeq" id="WP_276646744.1">
    <property type="nucleotide sequence ID" value="NZ_JAAZCD010000194.1"/>
</dbReference>
<name>A0A847D6A3_9LACT</name>
<gene>
    <name evidence="1" type="ORF">GX662_08615</name>
</gene>
<sequence>MEEKIVDNKELELKYVSGKGAWTYHIEVPDTKQISGPWGSIKVRGTIDGYDFGVMNLMPLRDKNAIMSVNAKIRKSIGKGGGDAVVVTMWLLDAEEHILGNDILA</sequence>
<dbReference type="SUPFAM" id="SSF141694">
    <property type="entry name" value="AF2212/PG0164-like"/>
    <property type="match status" value="1"/>
</dbReference>
<dbReference type="InterPro" id="IPR015018">
    <property type="entry name" value="DUF1905"/>
</dbReference>
<comment type="caution">
    <text evidence="1">The sequence shown here is derived from an EMBL/GenBank/DDBJ whole genome shotgun (WGS) entry which is preliminary data.</text>
</comment>
<dbReference type="AlphaFoldDB" id="A0A847D6A3"/>
<protein>
    <submittedName>
        <fullName evidence="1">DUF1905 domain-containing protein</fullName>
    </submittedName>
</protein>
<evidence type="ECO:0000313" key="1">
    <source>
        <dbReference type="EMBL" id="NLD32296.1"/>
    </source>
</evidence>
<dbReference type="EMBL" id="JAAZCD010000194">
    <property type="protein sequence ID" value="NLD32296.1"/>
    <property type="molecule type" value="Genomic_DNA"/>
</dbReference>
<dbReference type="Gene3D" id="2.40.30.100">
    <property type="entry name" value="AF2212/PG0164-like"/>
    <property type="match status" value="1"/>
</dbReference>
<accession>A0A847D6A3</accession>
<organism evidence="1 2">
    <name type="scientific">Trichococcus flocculiformis</name>
    <dbReference type="NCBI Taxonomy" id="82803"/>
    <lineage>
        <taxon>Bacteria</taxon>
        <taxon>Bacillati</taxon>
        <taxon>Bacillota</taxon>
        <taxon>Bacilli</taxon>
        <taxon>Lactobacillales</taxon>
        <taxon>Carnobacteriaceae</taxon>
        <taxon>Trichococcus</taxon>
    </lineage>
</organism>
<dbReference type="InterPro" id="IPR037079">
    <property type="entry name" value="AF2212/PG0164-like_sf"/>
</dbReference>
<reference evidence="1 2" key="1">
    <citation type="journal article" date="2020" name="Biotechnol. Biofuels">
        <title>New insights from the biogas microbiome by comprehensive genome-resolved metagenomics of nearly 1600 species originating from multiple anaerobic digesters.</title>
        <authorList>
            <person name="Campanaro S."/>
            <person name="Treu L."/>
            <person name="Rodriguez-R L.M."/>
            <person name="Kovalovszki A."/>
            <person name="Ziels R.M."/>
            <person name="Maus I."/>
            <person name="Zhu X."/>
            <person name="Kougias P.G."/>
            <person name="Basile A."/>
            <person name="Luo G."/>
            <person name="Schluter A."/>
            <person name="Konstantinidis K.T."/>
            <person name="Angelidaki I."/>
        </authorList>
    </citation>
    <scope>NUCLEOTIDE SEQUENCE [LARGE SCALE GENOMIC DNA]</scope>
    <source>
        <strain evidence="1">AS07pgkLD_105</strain>
    </source>
</reference>
<dbReference type="Proteomes" id="UP000589373">
    <property type="component" value="Unassembled WGS sequence"/>
</dbReference>